<dbReference type="Proteomes" id="UP000189632">
    <property type="component" value="Chromosome"/>
</dbReference>
<dbReference type="PANTHER" id="PTHR35524:SF1">
    <property type="entry name" value="ALPHA-ACETOLACTATE DECARBOXYLASE"/>
    <property type="match status" value="1"/>
</dbReference>
<reference evidence="10 11" key="1">
    <citation type="submission" date="2016-11" db="EMBL/GenBank/DDBJ databases">
        <title>Comparative genomics of Bartonella apis.</title>
        <authorList>
            <person name="Engel P."/>
        </authorList>
    </citation>
    <scope>NUCLEOTIDE SEQUENCE [LARGE SCALE GENOMIC DNA]</scope>
    <source>
        <strain evidence="10 11">BBC0122</strain>
    </source>
</reference>
<evidence type="ECO:0000256" key="9">
    <source>
        <dbReference type="PIRNR" id="PIRNR001332"/>
    </source>
</evidence>
<evidence type="ECO:0000256" key="5">
    <source>
        <dbReference type="ARBA" id="ARBA00020164"/>
    </source>
</evidence>
<dbReference type="OrthoDB" id="8612680at2"/>
<dbReference type="CDD" id="cd17299">
    <property type="entry name" value="acetolactate_decarboxylase"/>
    <property type="match status" value="1"/>
</dbReference>
<comment type="pathway">
    <text evidence="2 9">Polyol metabolism; (R,R)-butane-2,3-diol biosynthesis; (R,R)-butane-2,3-diol from pyruvate: step 2/3.</text>
</comment>
<evidence type="ECO:0000313" key="10">
    <source>
        <dbReference type="EMBL" id="AQT48487.1"/>
    </source>
</evidence>
<evidence type="ECO:0000256" key="6">
    <source>
        <dbReference type="ARBA" id="ARBA00022793"/>
    </source>
</evidence>
<keyword evidence="6 9" id="KW-0210">Decarboxylase</keyword>
<dbReference type="UniPathway" id="UPA00626">
    <property type="reaction ID" value="UER00678"/>
</dbReference>
<name>A0A1U9MKN1_9HYPH</name>
<dbReference type="EMBL" id="CP015625">
    <property type="protein sequence ID" value="AQT48487.1"/>
    <property type="molecule type" value="Genomic_DNA"/>
</dbReference>
<dbReference type="SUPFAM" id="SSF117856">
    <property type="entry name" value="AF0104/ALDC/Ptd012-like"/>
    <property type="match status" value="1"/>
</dbReference>
<comment type="catalytic activity">
    <reaction evidence="1 9">
        <text>(2S)-2-acetolactate + H(+) = (R)-acetoin + CO2</text>
        <dbReference type="Rhea" id="RHEA:21580"/>
        <dbReference type="ChEBI" id="CHEBI:15378"/>
        <dbReference type="ChEBI" id="CHEBI:15686"/>
        <dbReference type="ChEBI" id="CHEBI:16526"/>
        <dbReference type="ChEBI" id="CHEBI:58476"/>
        <dbReference type="EC" id="4.1.1.5"/>
    </reaction>
</comment>
<keyword evidence="8 9" id="KW-0456">Lyase</keyword>
<dbReference type="NCBIfam" id="TIGR01252">
    <property type="entry name" value="acetolac_decarb"/>
    <property type="match status" value="1"/>
</dbReference>
<sequence length="234" mass="26607">MTKKITQFSGINALMGGVFEGLFPISEIKKHGHFGLGCSDGLTGEVIIDCCHFLDAKGNKPLRIMDDNEKMPFAQITTFEPEASFEISQISKATLYQELSRHLKFDNVFLALKLEGKFDHLKVRRPRELQQRFKNALEVAEHQIVEDVEDVEGELIGFWTPEFFQNISVAGFHLHFIDKSKTSGGHVIDFSIEQGTLAYEVKYGLDIELSDKRAYLDHDLKIADMDKIIKKVEN</sequence>
<evidence type="ECO:0000256" key="1">
    <source>
        <dbReference type="ARBA" id="ARBA00001784"/>
    </source>
</evidence>
<keyword evidence="7 9" id="KW-0005">Acetoin biosynthesis</keyword>
<dbReference type="InterPro" id="IPR005128">
    <property type="entry name" value="Acetolactate_a_deCO2ase"/>
</dbReference>
<dbReference type="AlphaFoldDB" id="A0A1U9MKN1"/>
<dbReference type="STRING" id="1686310.BBC0244_022830"/>
<gene>
    <name evidence="10" type="ORF">BBC0122_024200</name>
</gene>
<dbReference type="RefSeq" id="WP_077994284.1">
    <property type="nucleotide sequence ID" value="NZ_CP015625.1"/>
</dbReference>
<dbReference type="GO" id="GO:0047605">
    <property type="term" value="F:acetolactate decarboxylase activity"/>
    <property type="evidence" value="ECO:0007669"/>
    <property type="project" value="UniProtKB-UniRule"/>
</dbReference>
<organism evidence="10 11">
    <name type="scientific">Bartonella choladocola</name>
    <dbReference type="NCBI Taxonomy" id="2750995"/>
    <lineage>
        <taxon>Bacteria</taxon>
        <taxon>Pseudomonadati</taxon>
        <taxon>Pseudomonadota</taxon>
        <taxon>Alphaproteobacteria</taxon>
        <taxon>Hyphomicrobiales</taxon>
        <taxon>Bartonellaceae</taxon>
        <taxon>Bartonella</taxon>
    </lineage>
</organism>
<evidence type="ECO:0000256" key="2">
    <source>
        <dbReference type="ARBA" id="ARBA00005170"/>
    </source>
</evidence>
<dbReference type="EC" id="4.1.1.5" evidence="4 9"/>
<evidence type="ECO:0000256" key="3">
    <source>
        <dbReference type="ARBA" id="ARBA00007106"/>
    </source>
</evidence>
<evidence type="ECO:0000256" key="7">
    <source>
        <dbReference type="ARBA" id="ARBA00023061"/>
    </source>
</evidence>
<dbReference type="PIRSF" id="PIRSF001332">
    <property type="entry name" value="Acetolac_decarb"/>
    <property type="match status" value="1"/>
</dbReference>
<proteinExistence type="inferred from homology"/>
<evidence type="ECO:0000313" key="11">
    <source>
        <dbReference type="Proteomes" id="UP000189632"/>
    </source>
</evidence>
<dbReference type="Gene3D" id="3.30.1330.80">
    <property type="entry name" value="Hypothetical protein, similar to alpha- acetolactate decarboxylase, domain 2"/>
    <property type="match status" value="2"/>
</dbReference>
<keyword evidence="11" id="KW-1185">Reference proteome</keyword>
<dbReference type="PANTHER" id="PTHR35524">
    <property type="entry name" value="ALPHA-ACETOLACTATE DECARBOXYLASE"/>
    <property type="match status" value="1"/>
</dbReference>
<evidence type="ECO:0000256" key="4">
    <source>
        <dbReference type="ARBA" id="ARBA00013204"/>
    </source>
</evidence>
<protein>
    <recommendedName>
        <fullName evidence="5 9">Alpha-acetolactate decarboxylase</fullName>
        <ecNumber evidence="4 9">4.1.1.5</ecNumber>
    </recommendedName>
</protein>
<dbReference type="Pfam" id="PF03306">
    <property type="entry name" value="AAL_decarboxy"/>
    <property type="match status" value="1"/>
</dbReference>
<accession>A0A1U9MKN1</accession>
<evidence type="ECO:0000256" key="8">
    <source>
        <dbReference type="ARBA" id="ARBA00023239"/>
    </source>
</evidence>
<dbReference type="KEGG" id="bapi:BBC0122_024200"/>
<comment type="similarity">
    <text evidence="3 9">Belongs to the alpha-acetolactate decarboxylase family.</text>
</comment>
<dbReference type="GO" id="GO:0045151">
    <property type="term" value="P:acetoin biosynthetic process"/>
    <property type="evidence" value="ECO:0007669"/>
    <property type="project" value="UniProtKB-UniRule"/>
</dbReference>